<feature type="region of interest" description="Disordered" evidence="1">
    <location>
        <begin position="572"/>
        <end position="604"/>
    </location>
</feature>
<feature type="region of interest" description="Disordered" evidence="1">
    <location>
        <begin position="243"/>
        <end position="299"/>
    </location>
</feature>
<feature type="region of interest" description="Disordered" evidence="1">
    <location>
        <begin position="163"/>
        <end position="197"/>
    </location>
</feature>
<sequence>MAFIHSDTPTSPYTHPPSNQFYFTERPRYYAAKQIAMGQFDQPPAAALFPPRTHSIPRKHSHGSLLADPSAGVRAEQVDFSTWRPRRPSAERPVSISPFRSVQRMKEPFPLRLPTSPSFDSSTKPVAQKETKQQRPLNGFKTLRNWCSDQNLAASLQPLGLLPSPSISEPRASKAKPSPTFFPQTRSEIRDDDGDVSDSCYSPDLKIGVACDASPIFDVDKENQPPVEVSIVPIPHERFVPTQSVDEHSESMPSIPTPETQSTSSLSLEIDDDKKQDDHNKDTSDGSRERAETMSSEASSWVPSNLTYCQNWLQGVLDEKPKEANRRKFQIVQHSPPRPSFKVERKRKDEPVRLAFATKPRLVDISRQSSHSMGFIPPIPQHPIIPSTPDQQLHEVSAFSPDTPLEMPDSGYAAYSYLAEEYPDANGHGHDQYSDSASATSESVASTVVGDETDSEKLGSFSPPKTVSNKNTTRQPAVHDSPSGLSNMSDKEWWDHEWTLDQLDQSVKDFPRAMLRLTSPVIMFLRKSDEDAILRPFRKIFPDVPENLLDCLCAVLIARNYIVPLANSYRKHNGPSHGNTQPHPDPASKKGRTPLGVHCPTPSASQFRDRVLGARSVELRKDLDNLIDKLLLATSGRTDETIKAAITVLTQVLEAKS</sequence>
<feature type="compositionally biased region" description="Basic and acidic residues" evidence="1">
    <location>
        <begin position="272"/>
        <end position="292"/>
    </location>
</feature>
<feature type="region of interest" description="Disordered" evidence="1">
    <location>
        <begin position="109"/>
        <end position="138"/>
    </location>
</feature>
<feature type="compositionally biased region" description="Polar residues" evidence="1">
    <location>
        <begin position="115"/>
        <end position="125"/>
    </location>
</feature>
<dbReference type="RefSeq" id="XP_022577956.1">
    <property type="nucleotide sequence ID" value="XM_022727416.1"/>
</dbReference>
<evidence type="ECO:0000313" key="3">
    <source>
        <dbReference type="Proteomes" id="UP000184188"/>
    </source>
</evidence>
<feature type="compositionally biased region" description="Polar residues" evidence="1">
    <location>
        <begin position="463"/>
        <end position="475"/>
    </location>
</feature>
<organism evidence="2 3">
    <name type="scientific">Penicilliopsis zonata CBS 506.65</name>
    <dbReference type="NCBI Taxonomy" id="1073090"/>
    <lineage>
        <taxon>Eukaryota</taxon>
        <taxon>Fungi</taxon>
        <taxon>Dikarya</taxon>
        <taxon>Ascomycota</taxon>
        <taxon>Pezizomycotina</taxon>
        <taxon>Eurotiomycetes</taxon>
        <taxon>Eurotiomycetidae</taxon>
        <taxon>Eurotiales</taxon>
        <taxon>Aspergillaceae</taxon>
        <taxon>Penicilliopsis</taxon>
    </lineage>
</organism>
<feature type="compositionally biased region" description="Low complexity" evidence="1">
    <location>
        <begin position="434"/>
        <end position="449"/>
    </location>
</feature>
<evidence type="ECO:0000313" key="2">
    <source>
        <dbReference type="EMBL" id="OJJ43446.1"/>
    </source>
</evidence>
<dbReference type="Proteomes" id="UP000184188">
    <property type="component" value="Unassembled WGS sequence"/>
</dbReference>
<reference evidence="3" key="1">
    <citation type="journal article" date="2017" name="Genome Biol.">
        <title>Comparative genomics reveals high biological diversity and specific adaptations in the industrially and medically important fungal genus Aspergillus.</title>
        <authorList>
            <person name="de Vries R.P."/>
            <person name="Riley R."/>
            <person name="Wiebenga A."/>
            <person name="Aguilar-Osorio G."/>
            <person name="Amillis S."/>
            <person name="Uchima C.A."/>
            <person name="Anderluh G."/>
            <person name="Asadollahi M."/>
            <person name="Askin M."/>
            <person name="Barry K."/>
            <person name="Battaglia E."/>
            <person name="Bayram O."/>
            <person name="Benocci T."/>
            <person name="Braus-Stromeyer S.A."/>
            <person name="Caldana C."/>
            <person name="Canovas D."/>
            <person name="Cerqueira G.C."/>
            <person name="Chen F."/>
            <person name="Chen W."/>
            <person name="Choi C."/>
            <person name="Clum A."/>
            <person name="Dos Santos R.A."/>
            <person name="Damasio A.R."/>
            <person name="Diallinas G."/>
            <person name="Emri T."/>
            <person name="Fekete E."/>
            <person name="Flipphi M."/>
            <person name="Freyberg S."/>
            <person name="Gallo A."/>
            <person name="Gournas C."/>
            <person name="Habgood R."/>
            <person name="Hainaut M."/>
            <person name="Harispe M.L."/>
            <person name="Henrissat B."/>
            <person name="Hilden K.S."/>
            <person name="Hope R."/>
            <person name="Hossain A."/>
            <person name="Karabika E."/>
            <person name="Karaffa L."/>
            <person name="Karanyi Z."/>
            <person name="Krasevec N."/>
            <person name="Kuo A."/>
            <person name="Kusch H."/>
            <person name="LaButti K."/>
            <person name="Lagendijk E.L."/>
            <person name="Lapidus A."/>
            <person name="Levasseur A."/>
            <person name="Lindquist E."/>
            <person name="Lipzen A."/>
            <person name="Logrieco A.F."/>
            <person name="MacCabe A."/>
            <person name="Maekelae M.R."/>
            <person name="Malavazi I."/>
            <person name="Melin P."/>
            <person name="Meyer V."/>
            <person name="Mielnichuk N."/>
            <person name="Miskei M."/>
            <person name="Molnar A.P."/>
            <person name="Mule G."/>
            <person name="Ngan C.Y."/>
            <person name="Orejas M."/>
            <person name="Orosz E."/>
            <person name="Ouedraogo J.P."/>
            <person name="Overkamp K.M."/>
            <person name="Park H.-S."/>
            <person name="Perrone G."/>
            <person name="Piumi F."/>
            <person name="Punt P.J."/>
            <person name="Ram A.F."/>
            <person name="Ramon A."/>
            <person name="Rauscher S."/>
            <person name="Record E."/>
            <person name="Riano-Pachon D.M."/>
            <person name="Robert V."/>
            <person name="Roehrig J."/>
            <person name="Ruller R."/>
            <person name="Salamov A."/>
            <person name="Salih N.S."/>
            <person name="Samson R.A."/>
            <person name="Sandor E."/>
            <person name="Sanguinetti M."/>
            <person name="Schuetze T."/>
            <person name="Sepcic K."/>
            <person name="Shelest E."/>
            <person name="Sherlock G."/>
            <person name="Sophianopoulou V."/>
            <person name="Squina F.M."/>
            <person name="Sun H."/>
            <person name="Susca A."/>
            <person name="Todd R.B."/>
            <person name="Tsang A."/>
            <person name="Unkles S.E."/>
            <person name="van de Wiele N."/>
            <person name="van Rossen-Uffink D."/>
            <person name="Oliveira J.V."/>
            <person name="Vesth T.C."/>
            <person name="Visser J."/>
            <person name="Yu J.-H."/>
            <person name="Zhou M."/>
            <person name="Andersen M.R."/>
            <person name="Archer D.B."/>
            <person name="Baker S.E."/>
            <person name="Benoit I."/>
            <person name="Brakhage A.A."/>
            <person name="Braus G.H."/>
            <person name="Fischer R."/>
            <person name="Frisvad J.C."/>
            <person name="Goldman G.H."/>
            <person name="Houbraken J."/>
            <person name="Oakley B."/>
            <person name="Pocsi I."/>
            <person name="Scazzocchio C."/>
            <person name="Seiboth B."/>
            <person name="vanKuyk P.A."/>
            <person name="Wortman J."/>
            <person name="Dyer P.S."/>
            <person name="Grigoriev I.V."/>
        </authorList>
    </citation>
    <scope>NUCLEOTIDE SEQUENCE [LARGE SCALE GENOMIC DNA]</scope>
    <source>
        <strain evidence="3">CBS 506.65</strain>
    </source>
</reference>
<name>A0A1L9S8G8_9EURO</name>
<dbReference type="AlphaFoldDB" id="A0A1L9S8G8"/>
<proteinExistence type="predicted"/>
<dbReference type="EMBL" id="KV878352">
    <property type="protein sequence ID" value="OJJ43446.1"/>
    <property type="molecule type" value="Genomic_DNA"/>
</dbReference>
<dbReference type="VEuPathDB" id="FungiDB:ASPZODRAFT_19538"/>
<dbReference type="OrthoDB" id="4219928at2759"/>
<evidence type="ECO:0000256" key="1">
    <source>
        <dbReference type="SAM" id="MobiDB-lite"/>
    </source>
</evidence>
<feature type="region of interest" description="Disordered" evidence="1">
    <location>
        <begin position="43"/>
        <end position="71"/>
    </location>
</feature>
<dbReference type="GeneID" id="34613880"/>
<keyword evidence="3" id="KW-1185">Reference proteome</keyword>
<protein>
    <submittedName>
        <fullName evidence="2">Uncharacterized protein</fullName>
    </submittedName>
</protein>
<gene>
    <name evidence="2" type="ORF">ASPZODRAFT_19538</name>
</gene>
<feature type="compositionally biased region" description="Polar residues" evidence="1">
    <location>
        <begin position="251"/>
        <end position="267"/>
    </location>
</feature>
<feature type="region of interest" description="Disordered" evidence="1">
    <location>
        <begin position="423"/>
        <end position="486"/>
    </location>
</feature>
<accession>A0A1L9S8G8</accession>